<name>A0ABP7BC48_9ACTN</name>
<dbReference type="EMBL" id="BAAAZP010000027">
    <property type="protein sequence ID" value="GAA3654890.1"/>
    <property type="molecule type" value="Genomic_DNA"/>
</dbReference>
<dbReference type="PROSITE" id="PS50977">
    <property type="entry name" value="HTH_TETR_2"/>
    <property type="match status" value="1"/>
</dbReference>
<dbReference type="SUPFAM" id="SSF48498">
    <property type="entry name" value="Tetracyclin repressor-like, C-terminal domain"/>
    <property type="match status" value="1"/>
</dbReference>
<dbReference type="Gene3D" id="1.10.357.10">
    <property type="entry name" value="Tetracycline Repressor, domain 2"/>
    <property type="match status" value="1"/>
</dbReference>
<dbReference type="InterPro" id="IPR050109">
    <property type="entry name" value="HTH-type_TetR-like_transc_reg"/>
</dbReference>
<keyword evidence="3" id="KW-0804">Transcription</keyword>
<dbReference type="PANTHER" id="PTHR30055:SF234">
    <property type="entry name" value="HTH-TYPE TRANSCRIPTIONAL REGULATOR BETI"/>
    <property type="match status" value="1"/>
</dbReference>
<organism evidence="6 7">
    <name type="scientific">Nonomuraea antimicrobica</name>
    <dbReference type="NCBI Taxonomy" id="561173"/>
    <lineage>
        <taxon>Bacteria</taxon>
        <taxon>Bacillati</taxon>
        <taxon>Actinomycetota</taxon>
        <taxon>Actinomycetes</taxon>
        <taxon>Streptosporangiales</taxon>
        <taxon>Streptosporangiaceae</taxon>
        <taxon>Nonomuraea</taxon>
    </lineage>
</organism>
<evidence type="ECO:0000313" key="7">
    <source>
        <dbReference type="Proteomes" id="UP001500902"/>
    </source>
</evidence>
<dbReference type="Pfam" id="PF00440">
    <property type="entry name" value="TetR_N"/>
    <property type="match status" value="1"/>
</dbReference>
<reference evidence="7" key="1">
    <citation type="journal article" date="2019" name="Int. J. Syst. Evol. Microbiol.">
        <title>The Global Catalogue of Microorganisms (GCM) 10K type strain sequencing project: providing services to taxonomists for standard genome sequencing and annotation.</title>
        <authorList>
            <consortium name="The Broad Institute Genomics Platform"/>
            <consortium name="The Broad Institute Genome Sequencing Center for Infectious Disease"/>
            <person name="Wu L."/>
            <person name="Ma J."/>
        </authorList>
    </citation>
    <scope>NUCLEOTIDE SEQUENCE [LARGE SCALE GENOMIC DNA]</scope>
    <source>
        <strain evidence="7">JCM 16904</strain>
    </source>
</reference>
<gene>
    <name evidence="6" type="ORF">GCM10022224_017420</name>
</gene>
<protein>
    <submittedName>
        <fullName evidence="6">TetR/AcrR family transcriptional regulator</fullName>
    </submittedName>
</protein>
<keyword evidence="7" id="KW-1185">Reference proteome</keyword>
<dbReference type="SUPFAM" id="SSF46689">
    <property type="entry name" value="Homeodomain-like"/>
    <property type="match status" value="1"/>
</dbReference>
<evidence type="ECO:0000256" key="4">
    <source>
        <dbReference type="PROSITE-ProRule" id="PRU00335"/>
    </source>
</evidence>
<feature type="DNA-binding region" description="H-T-H motif" evidence="4">
    <location>
        <begin position="41"/>
        <end position="60"/>
    </location>
</feature>
<dbReference type="Pfam" id="PF13305">
    <property type="entry name" value="TetR_C_33"/>
    <property type="match status" value="1"/>
</dbReference>
<dbReference type="InterPro" id="IPR025996">
    <property type="entry name" value="MT1864/Rv1816-like_C"/>
</dbReference>
<dbReference type="InterPro" id="IPR001647">
    <property type="entry name" value="HTH_TetR"/>
</dbReference>
<proteinExistence type="predicted"/>
<accession>A0ABP7BC48</accession>
<keyword evidence="1" id="KW-0805">Transcription regulation</keyword>
<dbReference type="InterPro" id="IPR009057">
    <property type="entry name" value="Homeodomain-like_sf"/>
</dbReference>
<dbReference type="PANTHER" id="PTHR30055">
    <property type="entry name" value="HTH-TYPE TRANSCRIPTIONAL REGULATOR RUTR"/>
    <property type="match status" value="1"/>
</dbReference>
<evidence type="ECO:0000259" key="5">
    <source>
        <dbReference type="PROSITE" id="PS50977"/>
    </source>
</evidence>
<dbReference type="PRINTS" id="PR00455">
    <property type="entry name" value="HTHTETR"/>
</dbReference>
<sequence>MAFRMTRMASQRRQREKAQLRERLLGAAREIAVEEGWQAVTIRRIADRLEYTSPILYQHFSGKDALLWELTEMGFREIAERIEQALSKEGGSDAVTTIAGAYWDFAFAAPELYHVMHGLDGVPFGTAETPADAQRTFALCRDAVVRQAAAQGYAITDPDAIVETIWAYLHGFVTLTMGKRLVGDRERARDLMLRSLPALSIGGPHATRPGTVGEP</sequence>
<evidence type="ECO:0000256" key="3">
    <source>
        <dbReference type="ARBA" id="ARBA00023163"/>
    </source>
</evidence>
<dbReference type="Proteomes" id="UP001500902">
    <property type="component" value="Unassembled WGS sequence"/>
</dbReference>
<evidence type="ECO:0000313" key="6">
    <source>
        <dbReference type="EMBL" id="GAA3654890.1"/>
    </source>
</evidence>
<comment type="caution">
    <text evidence="6">The sequence shown here is derived from an EMBL/GenBank/DDBJ whole genome shotgun (WGS) entry which is preliminary data.</text>
</comment>
<evidence type="ECO:0000256" key="1">
    <source>
        <dbReference type="ARBA" id="ARBA00023015"/>
    </source>
</evidence>
<keyword evidence="2 4" id="KW-0238">DNA-binding</keyword>
<evidence type="ECO:0000256" key="2">
    <source>
        <dbReference type="ARBA" id="ARBA00023125"/>
    </source>
</evidence>
<dbReference type="InterPro" id="IPR036271">
    <property type="entry name" value="Tet_transcr_reg_TetR-rel_C_sf"/>
</dbReference>
<feature type="domain" description="HTH tetR-type" evidence="5">
    <location>
        <begin position="18"/>
        <end position="78"/>
    </location>
</feature>